<evidence type="ECO:0000256" key="1">
    <source>
        <dbReference type="ARBA" id="ARBA00001554"/>
    </source>
</evidence>
<comment type="catalytic activity">
    <reaction evidence="1">
        <text>(4aS,6R)-4a-hydroxy-L-erythro-5,6,7,8-tetrahydrobiopterin = (6R)-L-erythro-6,7-dihydrobiopterin + H2O</text>
        <dbReference type="Rhea" id="RHEA:11920"/>
        <dbReference type="ChEBI" id="CHEBI:15377"/>
        <dbReference type="ChEBI" id="CHEBI:15642"/>
        <dbReference type="ChEBI" id="CHEBI:43120"/>
        <dbReference type="EC" id="4.2.1.96"/>
    </reaction>
</comment>
<dbReference type="RefSeq" id="WP_100791299.1">
    <property type="nucleotide sequence ID" value="NZ_NPDQ01000006.1"/>
</dbReference>
<comment type="similarity">
    <text evidence="2">Belongs to the pterin-4-alpha-carbinolamine dehydratase family.</text>
</comment>
<dbReference type="PANTHER" id="PTHR12599">
    <property type="entry name" value="PTERIN-4-ALPHA-CARBINOLAMINE DEHYDRATASE"/>
    <property type="match status" value="1"/>
</dbReference>
<dbReference type="Pfam" id="PF01329">
    <property type="entry name" value="Pterin_4a"/>
    <property type="match status" value="1"/>
</dbReference>
<dbReference type="EMBL" id="RQFP01000001">
    <property type="protein sequence ID" value="TGK96858.1"/>
    <property type="molecule type" value="Genomic_DNA"/>
</dbReference>
<dbReference type="AlphaFoldDB" id="A0A2M9XZ60"/>
<dbReference type="EC" id="4.2.1.96" evidence="3"/>
<evidence type="ECO:0000256" key="3">
    <source>
        <dbReference type="ARBA" id="ARBA00013252"/>
    </source>
</evidence>
<accession>A0A2M9XZ60</accession>
<protein>
    <recommendedName>
        <fullName evidence="3">4a-hydroxytetrahydrobiopterin dehydratase</fullName>
        <ecNumber evidence="3">4.2.1.96</ecNumber>
    </recommendedName>
</protein>
<sequence length="98" mass="11533">MRETPTDLTNQEIELLLNAYKDWKLDAEDGISFFRFEKEFSDFKTAFSFITKLALVSEALDHHAEIWNVYNQVKLKVFTHETNSLTTKDKELITNLMN</sequence>
<name>A0A2M9XZ60_9LEPT</name>
<keyword evidence="4" id="KW-0456">Lyase</keyword>
<dbReference type="Proteomes" id="UP000297891">
    <property type="component" value="Unassembled WGS sequence"/>
</dbReference>
<evidence type="ECO:0000256" key="4">
    <source>
        <dbReference type="ARBA" id="ARBA00023239"/>
    </source>
</evidence>
<organism evidence="5 6">
    <name type="scientific">Leptospira brenneri</name>
    <dbReference type="NCBI Taxonomy" id="2023182"/>
    <lineage>
        <taxon>Bacteria</taxon>
        <taxon>Pseudomonadati</taxon>
        <taxon>Spirochaetota</taxon>
        <taxon>Spirochaetia</taxon>
        <taxon>Leptospirales</taxon>
        <taxon>Leptospiraceae</taxon>
        <taxon>Leptospira</taxon>
    </lineage>
</organism>
<proteinExistence type="inferred from homology"/>
<dbReference type="OrthoDB" id="9794987at2"/>
<evidence type="ECO:0000313" key="6">
    <source>
        <dbReference type="Proteomes" id="UP000297891"/>
    </source>
</evidence>
<evidence type="ECO:0000256" key="2">
    <source>
        <dbReference type="ARBA" id="ARBA00006472"/>
    </source>
</evidence>
<dbReference type="PANTHER" id="PTHR12599:SF0">
    <property type="entry name" value="PTERIN-4-ALPHA-CARBINOLAMINE DEHYDRATASE"/>
    <property type="match status" value="1"/>
</dbReference>
<evidence type="ECO:0000313" key="5">
    <source>
        <dbReference type="EMBL" id="TGK96858.1"/>
    </source>
</evidence>
<comment type="caution">
    <text evidence="5">The sequence shown here is derived from an EMBL/GenBank/DDBJ whole genome shotgun (WGS) entry which is preliminary data.</text>
</comment>
<dbReference type="SUPFAM" id="SSF55248">
    <property type="entry name" value="PCD-like"/>
    <property type="match status" value="1"/>
</dbReference>
<gene>
    <name evidence="5" type="ORF">EHQ30_09785</name>
</gene>
<keyword evidence="6" id="KW-1185">Reference proteome</keyword>
<dbReference type="InterPro" id="IPR001533">
    <property type="entry name" value="Pterin_deHydtase"/>
</dbReference>
<dbReference type="GO" id="GO:0006729">
    <property type="term" value="P:tetrahydrobiopterin biosynthetic process"/>
    <property type="evidence" value="ECO:0007669"/>
    <property type="project" value="InterPro"/>
</dbReference>
<dbReference type="GO" id="GO:0008124">
    <property type="term" value="F:4-alpha-hydroxytetrahydrobiopterin dehydratase activity"/>
    <property type="evidence" value="ECO:0007669"/>
    <property type="project" value="UniProtKB-EC"/>
</dbReference>
<reference evidence="5" key="1">
    <citation type="journal article" date="2019" name="PLoS Negl. Trop. Dis.">
        <title>Revisiting the worldwide diversity of Leptospira species in the environment.</title>
        <authorList>
            <person name="Vincent A.T."/>
            <person name="Schiettekatte O."/>
            <person name="Bourhy P."/>
            <person name="Veyrier F.J."/>
            <person name="Picardeau M."/>
        </authorList>
    </citation>
    <scope>NUCLEOTIDE SEQUENCE [LARGE SCALE GENOMIC DNA]</scope>
    <source>
        <strain evidence="5">201800277</strain>
    </source>
</reference>
<dbReference type="InterPro" id="IPR036428">
    <property type="entry name" value="PCD_sf"/>
</dbReference>
<dbReference type="Gene3D" id="3.30.1360.20">
    <property type="entry name" value="Transcriptional coactivator/pterin dehydratase"/>
    <property type="match status" value="1"/>
</dbReference>